<dbReference type="EMBL" id="JACGXN010000016">
    <property type="protein sequence ID" value="MBA8881740.1"/>
    <property type="molecule type" value="Genomic_DNA"/>
</dbReference>
<name>A0A839EZ51_9HYPH</name>
<dbReference type="RefSeq" id="WP_182552286.1">
    <property type="nucleotide sequence ID" value="NZ_JACGXN010000016.1"/>
</dbReference>
<comment type="caution">
    <text evidence="1">The sequence shown here is derived from an EMBL/GenBank/DDBJ whole genome shotgun (WGS) entry which is preliminary data.</text>
</comment>
<sequence length="165" mass="18274">MIVQHTDEGFITNIMFDPVPDEIVQAMTNKNIKFINIKGTPLPPEQLLHPISGEMVVDELGEPIFQSPGLRDVIIDLSHDYVFDGAITPRPIFEAPDIIHIKADGVDMQVVENLPEGATLIVDGKIHMLEGTSLTISSDMPAQYDILIQKFPYLDRTIRVVADAA</sequence>
<evidence type="ECO:0000313" key="1">
    <source>
        <dbReference type="EMBL" id="MBA8881740.1"/>
    </source>
</evidence>
<reference evidence="1 2" key="1">
    <citation type="submission" date="2020-07" db="EMBL/GenBank/DDBJ databases">
        <title>Genomic Encyclopedia of Type Strains, Phase IV (KMG-V): Genome sequencing to study the core and pangenomes of soil and plant-associated prokaryotes.</title>
        <authorList>
            <person name="Whitman W."/>
        </authorList>
    </citation>
    <scope>NUCLEOTIDE SEQUENCE [LARGE SCALE GENOMIC DNA]</scope>
    <source>
        <strain evidence="1 2">AN3</strain>
    </source>
</reference>
<accession>A0A839EZ51</accession>
<organism evidence="1 2">
    <name type="scientific">Phyllobacterium myrsinacearum</name>
    <dbReference type="NCBI Taxonomy" id="28101"/>
    <lineage>
        <taxon>Bacteria</taxon>
        <taxon>Pseudomonadati</taxon>
        <taxon>Pseudomonadota</taxon>
        <taxon>Alphaproteobacteria</taxon>
        <taxon>Hyphomicrobiales</taxon>
        <taxon>Phyllobacteriaceae</taxon>
        <taxon>Phyllobacterium</taxon>
    </lineage>
</organism>
<gene>
    <name evidence="1" type="ORF">FHW16_005485</name>
</gene>
<dbReference type="Proteomes" id="UP000549052">
    <property type="component" value="Unassembled WGS sequence"/>
</dbReference>
<protein>
    <submittedName>
        <fullName evidence="1">Uncharacterized protein</fullName>
    </submittedName>
</protein>
<keyword evidence="2" id="KW-1185">Reference proteome</keyword>
<proteinExistence type="predicted"/>
<evidence type="ECO:0000313" key="2">
    <source>
        <dbReference type="Proteomes" id="UP000549052"/>
    </source>
</evidence>
<dbReference type="AlphaFoldDB" id="A0A839EZ51"/>